<reference evidence="2 3" key="2">
    <citation type="submission" date="2018-11" db="EMBL/GenBank/DDBJ databases">
        <authorList>
            <consortium name="Pathogen Informatics"/>
        </authorList>
    </citation>
    <scope>NUCLEOTIDE SEQUENCE [LARGE SCALE GENOMIC DNA]</scope>
    <source>
        <strain evidence="2 3">MHpl1</strain>
    </source>
</reference>
<dbReference type="WBParaSite" id="HPLM_0000576301-mRNA-1">
    <property type="protein sequence ID" value="HPLM_0000576301-mRNA-1"/>
    <property type="gene ID" value="HPLM_0000576301"/>
</dbReference>
<accession>A0A0N4W6R1</accession>
<dbReference type="PANTHER" id="PTHR31216:SF11">
    <property type="entry name" value="SERPENTINE RECEPTOR CLASS BETA-16-RELATED"/>
    <property type="match status" value="1"/>
</dbReference>
<dbReference type="AlphaFoldDB" id="A0A0N4W6R1"/>
<comment type="similarity">
    <text evidence="1">Belongs to the nematode receptor-like protein srb family.</text>
</comment>
<dbReference type="GO" id="GO:0016020">
    <property type="term" value="C:membrane"/>
    <property type="evidence" value="ECO:0007669"/>
    <property type="project" value="InterPro"/>
</dbReference>
<evidence type="ECO:0000313" key="4">
    <source>
        <dbReference type="WBParaSite" id="HPLM_0000576301-mRNA-1"/>
    </source>
</evidence>
<dbReference type="GO" id="GO:0007606">
    <property type="term" value="P:sensory perception of chemical stimulus"/>
    <property type="evidence" value="ECO:0007669"/>
    <property type="project" value="InterPro"/>
</dbReference>
<reference evidence="4" key="1">
    <citation type="submission" date="2017-02" db="UniProtKB">
        <authorList>
            <consortium name="WormBaseParasite"/>
        </authorList>
    </citation>
    <scope>IDENTIFICATION</scope>
</reference>
<evidence type="ECO:0000313" key="3">
    <source>
        <dbReference type="Proteomes" id="UP000268014"/>
    </source>
</evidence>
<dbReference type="GO" id="GO:0004888">
    <property type="term" value="F:transmembrane signaling receptor activity"/>
    <property type="evidence" value="ECO:0007669"/>
    <property type="project" value="InterPro"/>
</dbReference>
<sequence>MTLSSKFQANENAIVSKLLFQTASTQITVFLLTQLIGLYLRAYQTGNPLRAAYRENSDLFNYYTLVQPILSTIYFAKVKRKRAKDIINKINMKATGNEGWKNYSIILRNQWK</sequence>
<name>A0A0N4W6R1_HAEPC</name>
<evidence type="ECO:0000256" key="1">
    <source>
        <dbReference type="ARBA" id="ARBA00006860"/>
    </source>
</evidence>
<keyword evidence="3" id="KW-1185">Reference proteome</keyword>
<dbReference type="OrthoDB" id="5847472at2759"/>
<dbReference type="OMA" id="YSTMIQR"/>
<dbReference type="EMBL" id="UZAF01016385">
    <property type="protein sequence ID" value="VDO26995.1"/>
    <property type="molecule type" value="Genomic_DNA"/>
</dbReference>
<proteinExistence type="inferred from homology"/>
<protein>
    <submittedName>
        <fullName evidence="2 4">Uncharacterized protein</fullName>
    </submittedName>
</protein>
<dbReference type="InterPro" id="IPR002184">
    <property type="entry name" value="7TM_GPCR_serpentine_rcpt_Srb"/>
</dbReference>
<dbReference type="PANTHER" id="PTHR31216">
    <property type="entry name" value="SERPENTINE RECEPTOR CLASS BETA-1-RELATED-RELATED"/>
    <property type="match status" value="1"/>
</dbReference>
<dbReference type="Proteomes" id="UP000268014">
    <property type="component" value="Unassembled WGS sequence"/>
</dbReference>
<evidence type="ECO:0000313" key="2">
    <source>
        <dbReference type="EMBL" id="VDO26995.1"/>
    </source>
</evidence>
<gene>
    <name evidence="2" type="ORF">HPLM_LOCUS5755</name>
</gene>
<organism evidence="4">
    <name type="scientific">Haemonchus placei</name>
    <name type="common">Barber's pole worm</name>
    <dbReference type="NCBI Taxonomy" id="6290"/>
    <lineage>
        <taxon>Eukaryota</taxon>
        <taxon>Metazoa</taxon>
        <taxon>Ecdysozoa</taxon>
        <taxon>Nematoda</taxon>
        <taxon>Chromadorea</taxon>
        <taxon>Rhabditida</taxon>
        <taxon>Rhabditina</taxon>
        <taxon>Rhabditomorpha</taxon>
        <taxon>Strongyloidea</taxon>
        <taxon>Trichostrongylidae</taxon>
        <taxon>Haemonchus</taxon>
    </lineage>
</organism>